<gene>
    <name evidence="9" type="ORF">KCV03_g5384</name>
</gene>
<accession>A0A9P8GFA7</accession>
<dbReference type="InterPro" id="IPR017853">
    <property type="entry name" value="GH"/>
</dbReference>
<evidence type="ECO:0000256" key="5">
    <source>
        <dbReference type="ARBA" id="ARBA00022729"/>
    </source>
</evidence>
<evidence type="ECO:0000256" key="3">
    <source>
        <dbReference type="ARBA" id="ARBA00022512"/>
    </source>
</evidence>
<dbReference type="Gene3D" id="3.20.20.80">
    <property type="entry name" value="Glycosidases"/>
    <property type="match status" value="2"/>
</dbReference>
<keyword evidence="4" id="KW-0964">Secreted</keyword>
<dbReference type="SUPFAM" id="SSF51445">
    <property type="entry name" value="(Trans)glycosidases"/>
    <property type="match status" value="1"/>
</dbReference>
<organism evidence="9 10">
    <name type="scientific">Aureobasidium melanogenum</name>
    <name type="common">Aureobasidium pullulans var. melanogenum</name>
    <dbReference type="NCBI Taxonomy" id="46634"/>
    <lineage>
        <taxon>Eukaryota</taxon>
        <taxon>Fungi</taxon>
        <taxon>Dikarya</taxon>
        <taxon>Ascomycota</taxon>
        <taxon>Pezizomycotina</taxon>
        <taxon>Dothideomycetes</taxon>
        <taxon>Dothideomycetidae</taxon>
        <taxon>Dothideales</taxon>
        <taxon>Saccotheciaceae</taxon>
        <taxon>Aureobasidium</taxon>
    </lineage>
</organism>
<dbReference type="Pfam" id="PF00332">
    <property type="entry name" value="Glyco_hydro_17"/>
    <property type="match status" value="1"/>
</dbReference>
<evidence type="ECO:0000256" key="8">
    <source>
        <dbReference type="SAM" id="SignalP"/>
    </source>
</evidence>
<feature type="chain" id="PRO_5040272474" evidence="8">
    <location>
        <begin position="21"/>
        <end position="437"/>
    </location>
</feature>
<evidence type="ECO:0000256" key="2">
    <source>
        <dbReference type="ARBA" id="ARBA00008773"/>
    </source>
</evidence>
<dbReference type="GO" id="GO:0009277">
    <property type="term" value="C:fungal-type cell wall"/>
    <property type="evidence" value="ECO:0007669"/>
    <property type="project" value="TreeGrafter"/>
</dbReference>
<protein>
    <submittedName>
        <fullName evidence="9">Glycoside hydrolase</fullName>
    </submittedName>
</protein>
<evidence type="ECO:0000256" key="7">
    <source>
        <dbReference type="RuleBase" id="RU004335"/>
    </source>
</evidence>
<sequence>MMRTGVAALGALSLINLASAKPSGHHRRHQQLHEKRQEVVYETDYSYVTTQLPDVVVFVDENGAPYSTSTEGQAPATSAAVSVVASVAPVYTQAAAQPAYSEASSSSTEVYVAPSPTTFASVYKASSAEASSTTQAPTLSSAAAYSSAASSSKAPASSAAASNGSGPQGYGIVYSPYTDSGDCKSQDEVSSDFAKIMSYAQSNGDSYDFVRTYGVDCNQVTTVHTACEKYDLKMFVGVFNVLDDSALQGDLKILTDAVTNNFGGDWSRITTISIGNEVVNNGELTPSQVGDRVNSARSTLSAAGYSGKIVAVDTLVAMVAHGAELCQHSDFVAVNSHPFFDGSVLPENTGAWLLAGMEEVSSVCNGKETWITETGWPTQGNTNGVAVPSVQNQKSTIASMKSAVSSNIIWFTAFNDMWKTNSASTFNAEQYWGMCNN</sequence>
<dbReference type="AlphaFoldDB" id="A0A9P8GFA7"/>
<dbReference type="GO" id="GO:0005576">
    <property type="term" value="C:extracellular region"/>
    <property type="evidence" value="ECO:0007669"/>
    <property type="project" value="TreeGrafter"/>
</dbReference>
<feature type="signal peptide" evidence="8">
    <location>
        <begin position="1"/>
        <end position="20"/>
    </location>
</feature>
<dbReference type="GO" id="GO:0042973">
    <property type="term" value="F:glucan endo-1,3-beta-D-glucosidase activity"/>
    <property type="evidence" value="ECO:0007669"/>
    <property type="project" value="TreeGrafter"/>
</dbReference>
<evidence type="ECO:0000256" key="4">
    <source>
        <dbReference type="ARBA" id="ARBA00022525"/>
    </source>
</evidence>
<dbReference type="GO" id="GO:0071555">
    <property type="term" value="P:cell wall organization"/>
    <property type="evidence" value="ECO:0007669"/>
    <property type="project" value="TreeGrafter"/>
</dbReference>
<dbReference type="InterPro" id="IPR000490">
    <property type="entry name" value="Glyco_hydro_17"/>
</dbReference>
<proteinExistence type="inferred from homology"/>
<dbReference type="GO" id="GO:0009986">
    <property type="term" value="C:cell surface"/>
    <property type="evidence" value="ECO:0007669"/>
    <property type="project" value="TreeGrafter"/>
</dbReference>
<keyword evidence="6 9" id="KW-0378">Hydrolase</keyword>
<evidence type="ECO:0000313" key="9">
    <source>
        <dbReference type="EMBL" id="KAH0220775.1"/>
    </source>
</evidence>
<dbReference type="Proteomes" id="UP000767238">
    <property type="component" value="Unassembled WGS sequence"/>
</dbReference>
<name>A0A9P8GFA7_AURME</name>
<comment type="subcellular location">
    <subcellularLocation>
        <location evidence="1">Secreted</location>
        <location evidence="1">Cell wall</location>
    </subcellularLocation>
</comment>
<dbReference type="OrthoDB" id="941679at2759"/>
<keyword evidence="5 8" id="KW-0732">Signal</keyword>
<feature type="non-terminal residue" evidence="9">
    <location>
        <position position="437"/>
    </location>
</feature>
<reference evidence="9" key="1">
    <citation type="journal article" date="2021" name="J Fungi (Basel)">
        <title>Virulence traits and population genomics of the black yeast Aureobasidium melanogenum.</title>
        <authorList>
            <person name="Cernosa A."/>
            <person name="Sun X."/>
            <person name="Gostincar C."/>
            <person name="Fang C."/>
            <person name="Gunde-Cimerman N."/>
            <person name="Song Z."/>
        </authorList>
    </citation>
    <scope>NUCLEOTIDE SEQUENCE</scope>
    <source>
        <strain evidence="9">EXF-8016</strain>
    </source>
</reference>
<reference evidence="9" key="2">
    <citation type="submission" date="2021-08" db="EMBL/GenBank/DDBJ databases">
        <authorList>
            <person name="Gostincar C."/>
            <person name="Sun X."/>
            <person name="Song Z."/>
            <person name="Gunde-Cimerman N."/>
        </authorList>
    </citation>
    <scope>NUCLEOTIDE SEQUENCE</scope>
    <source>
        <strain evidence="9">EXF-8016</strain>
    </source>
</reference>
<dbReference type="EMBL" id="JAHFYH010000036">
    <property type="protein sequence ID" value="KAH0220775.1"/>
    <property type="molecule type" value="Genomic_DNA"/>
</dbReference>
<dbReference type="PANTHER" id="PTHR16631">
    <property type="entry name" value="GLUCAN 1,3-BETA-GLUCOSIDASE"/>
    <property type="match status" value="1"/>
</dbReference>
<comment type="caution">
    <text evidence="9">The sequence shown here is derived from an EMBL/GenBank/DDBJ whole genome shotgun (WGS) entry which is preliminary data.</text>
</comment>
<dbReference type="GO" id="GO:0005975">
    <property type="term" value="P:carbohydrate metabolic process"/>
    <property type="evidence" value="ECO:0007669"/>
    <property type="project" value="InterPro"/>
</dbReference>
<evidence type="ECO:0000256" key="6">
    <source>
        <dbReference type="ARBA" id="ARBA00022801"/>
    </source>
</evidence>
<evidence type="ECO:0000313" key="10">
    <source>
        <dbReference type="Proteomes" id="UP000767238"/>
    </source>
</evidence>
<evidence type="ECO:0000256" key="1">
    <source>
        <dbReference type="ARBA" id="ARBA00004191"/>
    </source>
</evidence>
<keyword evidence="3" id="KW-0134">Cell wall</keyword>
<comment type="similarity">
    <text evidence="2 7">Belongs to the glycosyl hydrolase 17 family.</text>
</comment>
<dbReference type="PANTHER" id="PTHR16631:SF14">
    <property type="entry name" value="FAMILY 17 GLUCOSIDASE SCW10-RELATED"/>
    <property type="match status" value="1"/>
</dbReference>
<dbReference type="InterPro" id="IPR050732">
    <property type="entry name" value="Beta-glucan_modifiers"/>
</dbReference>